<sequence>MQDQYQEVWNHWRESWSVGEAFHLDRIANIPDQSYDDKEKAFLSAIEDVPSSKKISLHYINYLLQGQAQNIMEDTFSEEHIRQTFVTAYEGLEWDLTGSCEIWDLWRDWEMKYLEASTSPESIQRLQQFYIARLKIPHSNHSDTFSAYSGFITTYDNAQYESHMVAANKDYKKGQSIYDDYDQYETSLNLNPSVEAYQAYLYYAQAPNGKRKLANNKVIMTLFEKATRDCYPFSSTTDEDGSGPSGSIDETTATNIATIWESYVNWMLNNKERPDKTLNVIERSVKVCPWSGELWAALIRANEQFGHQPNKAEETYARAISSGLLESRVNDLVALIISRASYLRHTLQDADLEIVYPEVAAVLEDGLERVKSRDTYNRVEKYAISWHERIDDETAKNAATQIFQRMTKNNAQRTNYAVWLDWAAFEIRSKNYDNARNIFKSATPRQFIDYPEAIHQAYREFEDHYGSLETRQQAHFIINKAIGSLAERRAKEAAQAYEMYTQQQQPAVAVNEATNPVDISENTTGGVKRKADDDLDDESTKRHKVQQAVETLKRDRENTTVMVSGLPSGISDVDIKLLFKDCGTVREIILKQLKGQSAATVEFNSRDDVLAALTKDKKRIEDIEINVVMGWSATLYVTNFPEGTKDEELRALFEPYGTIFDTRWPSRSVKTNRRFAYVTFLDPTSAQASLELNGRIQQDKHPLTVAISDPSKRKSRSDDFVNGCEVFVRELGKRMSENELVQLFEPFGAIKNAKMGLRDDGSCKGFAHVEFENATSAQAALALNNAEIKGKHISVTMSNRKPRQANAPARPRFGRSIRVHNIPEGVKEFVLQQTFEKIAPIKKVWYNENGIERAAVVEFEDEKEMSKILLMQAPSINGQILSLSDESEHQKPLNLSSKSDQSKQPSGSSAQFGHMVPRNSKKPKIGSRGINPVSQSTASDNNAKSQDDFRKFLK</sequence>
<name>A0A4T0LZP2_9BASI</name>
<dbReference type="InterPro" id="IPR000504">
    <property type="entry name" value="RRM_dom"/>
</dbReference>
<feature type="compositionally biased region" description="Polar residues" evidence="4">
    <location>
        <begin position="893"/>
        <end position="911"/>
    </location>
</feature>
<evidence type="ECO:0000313" key="6">
    <source>
        <dbReference type="EMBL" id="TIB75771.1"/>
    </source>
</evidence>
<dbReference type="GO" id="GO:0006396">
    <property type="term" value="P:RNA processing"/>
    <property type="evidence" value="ECO:0007669"/>
    <property type="project" value="InterPro"/>
</dbReference>
<dbReference type="PANTHER" id="PTHR24012">
    <property type="entry name" value="RNA BINDING PROTEIN"/>
    <property type="match status" value="1"/>
</dbReference>
<dbReference type="CDD" id="cd12296">
    <property type="entry name" value="RRM1_Prp24"/>
    <property type="match status" value="1"/>
</dbReference>
<evidence type="ECO:0000313" key="7">
    <source>
        <dbReference type="Proteomes" id="UP000310685"/>
    </source>
</evidence>
<dbReference type="AlphaFoldDB" id="A0A4T0LZP2"/>
<dbReference type="EMBL" id="SPRC01000057">
    <property type="protein sequence ID" value="TIB75771.1"/>
    <property type="molecule type" value="Genomic_DNA"/>
</dbReference>
<evidence type="ECO:0000256" key="4">
    <source>
        <dbReference type="SAM" id="MobiDB-lite"/>
    </source>
</evidence>
<feature type="domain" description="RRM" evidence="5">
    <location>
        <begin position="559"/>
        <end position="634"/>
    </location>
</feature>
<evidence type="ECO:0000256" key="2">
    <source>
        <dbReference type="ARBA" id="ARBA00022884"/>
    </source>
</evidence>
<dbReference type="Proteomes" id="UP000310685">
    <property type="component" value="Unassembled WGS sequence"/>
</dbReference>
<proteinExistence type="predicted"/>
<feature type="domain" description="RRM" evidence="5">
    <location>
        <begin position="724"/>
        <end position="800"/>
    </location>
</feature>
<evidence type="ECO:0000256" key="1">
    <source>
        <dbReference type="ARBA" id="ARBA00022737"/>
    </source>
</evidence>
<dbReference type="InterPro" id="IPR003107">
    <property type="entry name" value="HAT"/>
</dbReference>
<dbReference type="CDD" id="cd00590">
    <property type="entry name" value="RRM_SF"/>
    <property type="match status" value="1"/>
</dbReference>
<dbReference type="Gene3D" id="3.30.70.330">
    <property type="match status" value="4"/>
</dbReference>
<dbReference type="PROSITE" id="PS50102">
    <property type="entry name" value="RRM"/>
    <property type="match status" value="4"/>
</dbReference>
<accession>A0A4T0LZP2</accession>
<feature type="domain" description="RRM" evidence="5">
    <location>
        <begin position="815"/>
        <end position="900"/>
    </location>
</feature>
<feature type="compositionally biased region" description="Basic and acidic residues" evidence="4">
    <location>
        <begin position="945"/>
        <end position="954"/>
    </location>
</feature>
<dbReference type="Pfam" id="PF23085">
    <property type="entry name" value="RRM_PARP14_3"/>
    <property type="match status" value="1"/>
</dbReference>
<organism evidence="6 7">
    <name type="scientific">Wallemia mellicola</name>
    <dbReference type="NCBI Taxonomy" id="1708541"/>
    <lineage>
        <taxon>Eukaryota</taxon>
        <taxon>Fungi</taxon>
        <taxon>Dikarya</taxon>
        <taxon>Basidiomycota</taxon>
        <taxon>Wallemiomycotina</taxon>
        <taxon>Wallemiomycetes</taxon>
        <taxon>Wallemiales</taxon>
        <taxon>Wallemiaceae</taxon>
        <taxon>Wallemia</taxon>
    </lineage>
</organism>
<dbReference type="InterPro" id="IPR034397">
    <property type="entry name" value="Prp24_RRM1"/>
</dbReference>
<protein>
    <recommendedName>
        <fullName evidence="5">RRM domain-containing protein</fullName>
    </recommendedName>
</protein>
<dbReference type="SMART" id="SM00360">
    <property type="entry name" value="RRM"/>
    <property type="match status" value="4"/>
</dbReference>
<evidence type="ECO:0000259" key="5">
    <source>
        <dbReference type="PROSITE" id="PS50102"/>
    </source>
</evidence>
<comment type="caution">
    <text evidence="6">The sequence shown here is derived from an EMBL/GenBank/DDBJ whole genome shotgun (WGS) entry which is preliminary data.</text>
</comment>
<dbReference type="SUPFAM" id="SSF48452">
    <property type="entry name" value="TPR-like"/>
    <property type="match status" value="1"/>
</dbReference>
<dbReference type="GO" id="GO:0003723">
    <property type="term" value="F:RNA binding"/>
    <property type="evidence" value="ECO:0007669"/>
    <property type="project" value="UniProtKB-UniRule"/>
</dbReference>
<dbReference type="InterPro" id="IPR035979">
    <property type="entry name" value="RBD_domain_sf"/>
</dbReference>
<feature type="region of interest" description="Disordered" evidence="4">
    <location>
        <begin position="517"/>
        <end position="542"/>
    </location>
</feature>
<evidence type="ECO:0000256" key="3">
    <source>
        <dbReference type="PROSITE-ProRule" id="PRU00176"/>
    </source>
</evidence>
<feature type="region of interest" description="Disordered" evidence="4">
    <location>
        <begin position="884"/>
        <end position="954"/>
    </location>
</feature>
<dbReference type="Gene3D" id="1.25.40.10">
    <property type="entry name" value="Tetratricopeptide repeat domain"/>
    <property type="match status" value="2"/>
</dbReference>
<dbReference type="InterPro" id="IPR012677">
    <property type="entry name" value="Nucleotide-bd_a/b_plait_sf"/>
</dbReference>
<feature type="compositionally biased region" description="Polar residues" evidence="4">
    <location>
        <begin position="932"/>
        <end position="944"/>
    </location>
</feature>
<reference evidence="6 7" key="1">
    <citation type="submission" date="2019-03" db="EMBL/GenBank/DDBJ databases">
        <title>Sequencing 25 genomes of Wallemia mellicola.</title>
        <authorList>
            <person name="Gostincar C."/>
        </authorList>
    </citation>
    <scope>NUCLEOTIDE SEQUENCE [LARGE SCALE GENOMIC DNA]</scope>
    <source>
        <strain evidence="6 7">EXF-6152</strain>
    </source>
</reference>
<dbReference type="SMART" id="SM00386">
    <property type="entry name" value="HAT"/>
    <property type="match status" value="4"/>
</dbReference>
<keyword evidence="2 3" id="KW-0694">RNA-binding</keyword>
<gene>
    <name evidence="6" type="ORF">E3Q22_03851</name>
</gene>
<dbReference type="SUPFAM" id="SSF54928">
    <property type="entry name" value="RNA-binding domain, RBD"/>
    <property type="match status" value="3"/>
</dbReference>
<keyword evidence="1" id="KW-0677">Repeat</keyword>
<feature type="domain" description="RRM" evidence="5">
    <location>
        <begin position="633"/>
        <end position="710"/>
    </location>
</feature>
<dbReference type="InterPro" id="IPR011990">
    <property type="entry name" value="TPR-like_helical_dom_sf"/>
</dbReference>
<dbReference type="Pfam" id="PF00076">
    <property type="entry name" value="RRM_1"/>
    <property type="match status" value="3"/>
</dbReference>